<accession>A0ABV0TJR7</accession>
<evidence type="ECO:0000313" key="1">
    <source>
        <dbReference type="EMBL" id="MEQ2233145.1"/>
    </source>
</evidence>
<protein>
    <submittedName>
        <fullName evidence="1">Uncharacterized protein</fullName>
    </submittedName>
</protein>
<keyword evidence="2" id="KW-1185">Reference proteome</keyword>
<comment type="caution">
    <text evidence="1">The sequence shown here is derived from an EMBL/GenBank/DDBJ whole genome shotgun (WGS) entry which is preliminary data.</text>
</comment>
<dbReference type="Proteomes" id="UP001482620">
    <property type="component" value="Unassembled WGS sequence"/>
</dbReference>
<gene>
    <name evidence="1" type="ORF">ILYODFUR_018955</name>
</gene>
<sequence length="103" mass="11823">MFGEAKNMVAPSDLSLRDHGECLRKLLPEVRGHKTCETFPDCPASSCTSKRSFSDLWRLKTYLVSTVGQARLNHLVILNYHKTLLRNRNLEQRPDQFVEPLPV</sequence>
<dbReference type="EMBL" id="JAHRIQ010036626">
    <property type="protein sequence ID" value="MEQ2233145.1"/>
    <property type="molecule type" value="Genomic_DNA"/>
</dbReference>
<proteinExistence type="predicted"/>
<name>A0ABV0TJR7_9TELE</name>
<reference evidence="1 2" key="1">
    <citation type="submission" date="2021-06" db="EMBL/GenBank/DDBJ databases">
        <authorList>
            <person name="Palmer J.M."/>
        </authorList>
    </citation>
    <scope>NUCLEOTIDE SEQUENCE [LARGE SCALE GENOMIC DNA]</scope>
    <source>
        <strain evidence="2">if_2019</strain>
        <tissue evidence="1">Muscle</tissue>
    </source>
</reference>
<organism evidence="1 2">
    <name type="scientific">Ilyodon furcidens</name>
    <name type="common">goldbreast splitfin</name>
    <dbReference type="NCBI Taxonomy" id="33524"/>
    <lineage>
        <taxon>Eukaryota</taxon>
        <taxon>Metazoa</taxon>
        <taxon>Chordata</taxon>
        <taxon>Craniata</taxon>
        <taxon>Vertebrata</taxon>
        <taxon>Euteleostomi</taxon>
        <taxon>Actinopterygii</taxon>
        <taxon>Neopterygii</taxon>
        <taxon>Teleostei</taxon>
        <taxon>Neoteleostei</taxon>
        <taxon>Acanthomorphata</taxon>
        <taxon>Ovalentaria</taxon>
        <taxon>Atherinomorphae</taxon>
        <taxon>Cyprinodontiformes</taxon>
        <taxon>Goodeidae</taxon>
        <taxon>Ilyodon</taxon>
    </lineage>
</organism>
<evidence type="ECO:0000313" key="2">
    <source>
        <dbReference type="Proteomes" id="UP001482620"/>
    </source>
</evidence>